<sequence length="85" mass="9231">MPAEKGGCEPSLRTDYGSVIRRGRALDAGRGVRRKGITPLPPAAASTFPFQRQLQIAGAKTMRGQSQTATGRNRPHRAAWFLGRL</sequence>
<evidence type="ECO:0000313" key="1">
    <source>
        <dbReference type="EMBL" id="AGN70768.1"/>
    </source>
</evidence>
<protein>
    <submittedName>
        <fullName evidence="1">Uncharacterized protein</fullName>
    </submittedName>
</protein>
<proteinExistence type="predicted"/>
<organism evidence="1 2">
    <name type="scientific">Paenibacillus mucilaginosus K02</name>
    <dbReference type="NCBI Taxonomy" id="997761"/>
    <lineage>
        <taxon>Bacteria</taxon>
        <taxon>Bacillati</taxon>
        <taxon>Bacillota</taxon>
        <taxon>Bacilli</taxon>
        <taxon>Bacillales</taxon>
        <taxon>Paenibacillaceae</taxon>
        <taxon>Paenibacillus</taxon>
    </lineage>
</organism>
<accession>R9UNC3</accession>
<dbReference type="EMBL" id="CP003422">
    <property type="protein sequence ID" value="AGN70768.1"/>
    <property type="molecule type" value="Genomic_DNA"/>
</dbReference>
<dbReference type="AlphaFoldDB" id="R9UNC3"/>
<name>R9UNC3_9BACL</name>
<dbReference type="KEGG" id="pmw:B2K_39995"/>
<dbReference type="Proteomes" id="UP000007392">
    <property type="component" value="Chromosome"/>
</dbReference>
<gene>
    <name evidence="1" type="ORF">B2K_39995</name>
</gene>
<evidence type="ECO:0000313" key="2">
    <source>
        <dbReference type="Proteomes" id="UP000007392"/>
    </source>
</evidence>
<reference evidence="1 2" key="1">
    <citation type="submission" date="2013-06" db="EMBL/GenBank/DDBJ databases">
        <title>Complete genome sequence of Paenibacillus mucilaginosus K02.</title>
        <authorList>
            <person name="Xiao B."/>
            <person name="Sun L."/>
            <person name="Xiao L."/>
            <person name="Lian B."/>
        </authorList>
    </citation>
    <scope>NUCLEOTIDE SEQUENCE [LARGE SCALE GENOMIC DNA]</scope>
    <source>
        <strain evidence="1 2">K02</strain>
    </source>
</reference>
<dbReference type="HOGENOM" id="CLU_2509545_0_0_9"/>